<sequence length="113" mass="11652">MKASAAVLLVWASCVSASAMAGPDKPGGAAVIRTVDVTLPNGSLTFPPGVGSNLANAQCVICHSAGMVTRQPPLSFQEWKAEVAKMRAVYGAPLAVDEVDQIARYLTAINGKP</sequence>
<dbReference type="AlphaFoldDB" id="A0A1H1HCT4"/>
<protein>
    <submittedName>
        <fullName evidence="2">Sulfite dehydrogenase (Cytochrome) subunit SorB</fullName>
    </submittedName>
</protein>
<dbReference type="Gene3D" id="1.10.760.10">
    <property type="entry name" value="Cytochrome c-like domain"/>
    <property type="match status" value="1"/>
</dbReference>
<evidence type="ECO:0000313" key="2">
    <source>
        <dbReference type="EMBL" id="SDR22846.1"/>
    </source>
</evidence>
<proteinExistence type="predicted"/>
<dbReference type="SUPFAM" id="SSF46626">
    <property type="entry name" value="Cytochrome c"/>
    <property type="match status" value="1"/>
</dbReference>
<feature type="signal peptide" evidence="1">
    <location>
        <begin position="1"/>
        <end position="21"/>
    </location>
</feature>
<dbReference type="EMBL" id="FNKX01000001">
    <property type="protein sequence ID" value="SDR22846.1"/>
    <property type="molecule type" value="Genomic_DNA"/>
</dbReference>
<keyword evidence="3" id="KW-1185">Reference proteome</keyword>
<keyword evidence="1" id="KW-0732">Signal</keyword>
<dbReference type="GO" id="GO:0020037">
    <property type="term" value="F:heme binding"/>
    <property type="evidence" value="ECO:0007669"/>
    <property type="project" value="InterPro"/>
</dbReference>
<dbReference type="Proteomes" id="UP000199365">
    <property type="component" value="Unassembled WGS sequence"/>
</dbReference>
<dbReference type="GO" id="GO:0009055">
    <property type="term" value="F:electron transfer activity"/>
    <property type="evidence" value="ECO:0007669"/>
    <property type="project" value="InterPro"/>
</dbReference>
<dbReference type="InterPro" id="IPR036909">
    <property type="entry name" value="Cyt_c-like_dom_sf"/>
</dbReference>
<evidence type="ECO:0000256" key="1">
    <source>
        <dbReference type="SAM" id="SignalP"/>
    </source>
</evidence>
<name>A0A1H1HCT4_9BURK</name>
<dbReference type="RefSeq" id="WP_090804906.1">
    <property type="nucleotide sequence ID" value="NZ_FNKX01000001.1"/>
</dbReference>
<accession>A0A1H1HCT4</accession>
<reference evidence="3" key="1">
    <citation type="submission" date="2016-10" db="EMBL/GenBank/DDBJ databases">
        <authorList>
            <person name="Varghese N."/>
            <person name="Submissions S."/>
        </authorList>
    </citation>
    <scope>NUCLEOTIDE SEQUENCE [LARGE SCALE GENOMIC DNA]</scope>
    <source>
        <strain evidence="3">DUS833</strain>
    </source>
</reference>
<evidence type="ECO:0000313" key="3">
    <source>
        <dbReference type="Proteomes" id="UP000199365"/>
    </source>
</evidence>
<gene>
    <name evidence="2" type="ORF">SAMN05445850_3429</name>
</gene>
<dbReference type="STRING" id="157910.SAMN05445850_3429"/>
<organism evidence="2 3">
    <name type="scientific">Paraburkholderia tuberum</name>
    <dbReference type="NCBI Taxonomy" id="157910"/>
    <lineage>
        <taxon>Bacteria</taxon>
        <taxon>Pseudomonadati</taxon>
        <taxon>Pseudomonadota</taxon>
        <taxon>Betaproteobacteria</taxon>
        <taxon>Burkholderiales</taxon>
        <taxon>Burkholderiaceae</taxon>
        <taxon>Paraburkholderia</taxon>
    </lineage>
</organism>
<feature type="chain" id="PRO_5011541313" evidence="1">
    <location>
        <begin position="22"/>
        <end position="113"/>
    </location>
</feature>